<dbReference type="AlphaFoldDB" id="A0A221W1Y5"/>
<protein>
    <submittedName>
        <fullName evidence="1">Uncharacterized protein</fullName>
    </submittedName>
</protein>
<keyword evidence="2" id="KW-1185">Reference proteome</keyword>
<dbReference type="RefSeq" id="WP_184450882.1">
    <property type="nucleotide sequence ID" value="NZ_CP022521.1"/>
</dbReference>
<organism evidence="1 2">
    <name type="scientific">Actinoalloteichus hoggarensis</name>
    <dbReference type="NCBI Taxonomy" id="1470176"/>
    <lineage>
        <taxon>Bacteria</taxon>
        <taxon>Bacillati</taxon>
        <taxon>Actinomycetota</taxon>
        <taxon>Actinomycetes</taxon>
        <taxon>Pseudonocardiales</taxon>
        <taxon>Pseudonocardiaceae</taxon>
        <taxon>Actinoalloteichus</taxon>
    </lineage>
</organism>
<name>A0A221W1Y5_9PSEU</name>
<gene>
    <name evidence="1" type="ORF">AHOG_10885</name>
</gene>
<dbReference type="EMBL" id="CP022521">
    <property type="protein sequence ID" value="ASO19820.1"/>
    <property type="molecule type" value="Genomic_DNA"/>
</dbReference>
<dbReference type="Proteomes" id="UP000204221">
    <property type="component" value="Chromosome"/>
</dbReference>
<evidence type="ECO:0000313" key="1">
    <source>
        <dbReference type="EMBL" id="ASO19820.1"/>
    </source>
</evidence>
<evidence type="ECO:0000313" key="2">
    <source>
        <dbReference type="Proteomes" id="UP000204221"/>
    </source>
</evidence>
<accession>A0A221W1Y5</accession>
<sequence length="258" mass="27318">MVTWTSAWLRGAAAADDVLDALRVWAQAHEVRAADQRTATVTDLPGPDEQAAGPAMLLATLRRSPATTARLVLPVAGDVRGLGGPGRFAEDALRAQEAALYPEAGLALVPEVGPEGLMWWTVHTLPELMPPVEYHPIGEAEHGLAAAMRQAATALTELGVARRRPGVREEIAEALASRPMSDWPEGMPQRALRVLERAAEVAAILDVAGRDAPGGALSASAARARDEALRPIKAAVRAARMTAVDDAARILSERAEKH</sequence>
<reference evidence="1 2" key="1">
    <citation type="submission" date="2017-07" db="EMBL/GenBank/DDBJ databases">
        <title>Complete genome sequence of Actinoalloteichus hoggarensis DSM 45943, type strain of Actinoalloteichus hoggarensis.</title>
        <authorList>
            <person name="Ruckert C."/>
            <person name="Nouioui I."/>
            <person name="Willmese J."/>
            <person name="van Wezel G."/>
            <person name="Klenk H.-P."/>
            <person name="Kalinowski J."/>
            <person name="Zotchev S.B."/>
        </authorList>
    </citation>
    <scope>NUCLEOTIDE SEQUENCE [LARGE SCALE GENOMIC DNA]</scope>
    <source>
        <strain evidence="1 2">DSM 45943</strain>
    </source>
</reference>
<proteinExistence type="predicted"/>
<dbReference type="KEGG" id="ahg:AHOG_10885"/>